<dbReference type="Pfam" id="PF00905">
    <property type="entry name" value="Transpeptidase"/>
    <property type="match status" value="1"/>
</dbReference>
<keyword evidence="2" id="KW-0121">Carboxypeptidase</keyword>
<dbReference type="PANTHER" id="PTHR30627:SF1">
    <property type="entry name" value="PEPTIDOGLYCAN D,D-TRANSPEPTIDASE FTSI"/>
    <property type="match status" value="1"/>
</dbReference>
<dbReference type="EMBL" id="FTMS01000003">
    <property type="protein sequence ID" value="SIQ05871.1"/>
    <property type="molecule type" value="Genomic_DNA"/>
</dbReference>
<organism evidence="6 7">
    <name type="scientific">Alkalispirochaeta americana</name>
    <dbReference type="NCBI Taxonomy" id="159291"/>
    <lineage>
        <taxon>Bacteria</taxon>
        <taxon>Pseudomonadati</taxon>
        <taxon>Spirochaetota</taxon>
        <taxon>Spirochaetia</taxon>
        <taxon>Spirochaetales</taxon>
        <taxon>Spirochaetaceae</taxon>
        <taxon>Alkalispirochaeta</taxon>
    </lineage>
</organism>
<keyword evidence="7" id="KW-1185">Reference proteome</keyword>
<proteinExistence type="predicted"/>
<evidence type="ECO:0000259" key="5">
    <source>
        <dbReference type="PROSITE" id="PS51178"/>
    </source>
</evidence>
<evidence type="ECO:0000256" key="2">
    <source>
        <dbReference type="ARBA" id="ARBA00022645"/>
    </source>
</evidence>
<dbReference type="AlphaFoldDB" id="A0A1N6PNH3"/>
<dbReference type="CDD" id="cd06575">
    <property type="entry name" value="PASTA_Pbp2x-like_2"/>
    <property type="match status" value="1"/>
</dbReference>
<evidence type="ECO:0000256" key="1">
    <source>
        <dbReference type="ARBA" id="ARBA00004370"/>
    </source>
</evidence>
<dbReference type="Pfam" id="PF03793">
    <property type="entry name" value="PASTA"/>
    <property type="match status" value="1"/>
</dbReference>
<gene>
    <name evidence="6" type="ORF">SAMN05920897_10361</name>
</gene>
<dbReference type="SUPFAM" id="SSF56601">
    <property type="entry name" value="beta-lactamase/transpeptidase-like"/>
    <property type="match status" value="1"/>
</dbReference>
<evidence type="ECO:0000256" key="4">
    <source>
        <dbReference type="SAM" id="Phobius"/>
    </source>
</evidence>
<dbReference type="GO" id="GO:0051301">
    <property type="term" value="P:cell division"/>
    <property type="evidence" value="ECO:0007669"/>
    <property type="project" value="UniProtKB-KW"/>
</dbReference>
<sequence>MAVEYHRNTAQRARENRTRRTRITVVTVIFVWTVLIVQYGNIMIPGTPAAARGPTPLLFERGPILDRRGRILAIQTNLDTVTAWRPHIREIDHTARVLGDILDQDHRIIAERLAASSGFVTIERTITPSQSRRIRAELQQGNLRGVHLQPDLGRSYPEGEAAAAVIGYSGVDNAGLAGIEYMFSEYLYPSPQTARQQQATGQKAAGQHTASMGNQVFLTLDLAIQTAADDLGKRLLSEHQADTVMILVAEAKSGALLAMSSQPSFNPNSFQSYPRESRKNPAISRIYEPGSVFKAYTMAAFLELGGITPEARFNASRAYTTRDSGFRITDIASYGIIGPEEVIKYSSNVGAAFASETVEEGAFYTMLSAFGFGSPTRIDLNGEERGLLARPDRWSSRTKPTLAIGQEIGVTALQMVAAATPLANEGILLRPQIVDRIVSPSGEVLQRFGRDPVRQVLSPHTVELMLSYMQSATGPGGTARRINLEGIAVAAKTGTAEVFDVHQGRYSDSHFLASTLALVPAHDPQLIVYLVIDHPRGEYLGGRIAAPAVGELLNVLAPYYGIPRESDTTLQHPGRIVIRPNPLPEVQDRMPDLSGLPLRSVIPLLGRDDLAVTIEGSGYVVRQNPPPGSALREGATITLELE</sequence>
<dbReference type="SMART" id="SM00740">
    <property type="entry name" value="PASTA"/>
    <property type="match status" value="1"/>
</dbReference>
<dbReference type="STRING" id="159291.SAMN05920897_10361"/>
<dbReference type="InterPro" id="IPR005543">
    <property type="entry name" value="PASTA_dom"/>
</dbReference>
<evidence type="ECO:0000313" key="6">
    <source>
        <dbReference type="EMBL" id="SIQ05871.1"/>
    </source>
</evidence>
<dbReference type="SUPFAM" id="SSF54184">
    <property type="entry name" value="Penicillin-binding protein 2x (pbp-2x), c-terminal domain"/>
    <property type="match status" value="1"/>
</dbReference>
<dbReference type="RefSeq" id="WP_083943675.1">
    <property type="nucleotide sequence ID" value="NZ_FTMS01000003.1"/>
</dbReference>
<dbReference type="GO" id="GO:0071555">
    <property type="term" value="P:cell wall organization"/>
    <property type="evidence" value="ECO:0007669"/>
    <property type="project" value="TreeGrafter"/>
</dbReference>
<dbReference type="PROSITE" id="PS51178">
    <property type="entry name" value="PASTA"/>
    <property type="match status" value="1"/>
</dbReference>
<keyword evidence="2" id="KW-0378">Hydrolase</keyword>
<dbReference type="InterPro" id="IPR036138">
    <property type="entry name" value="PBP_dimer_sf"/>
</dbReference>
<name>A0A1N6PNH3_9SPIO</name>
<accession>A0A1N6PNH3</accession>
<keyword evidence="2" id="KW-0645">Protease</keyword>
<dbReference type="InterPro" id="IPR050515">
    <property type="entry name" value="Beta-lactam/transpept"/>
</dbReference>
<dbReference type="OrthoDB" id="9770103at2"/>
<comment type="subcellular location">
    <subcellularLocation>
        <location evidence="1">Membrane</location>
    </subcellularLocation>
</comment>
<dbReference type="InterPro" id="IPR012338">
    <property type="entry name" value="Beta-lactam/transpept-like"/>
</dbReference>
<evidence type="ECO:0000256" key="3">
    <source>
        <dbReference type="ARBA" id="ARBA00023136"/>
    </source>
</evidence>
<dbReference type="Gene3D" id="3.40.710.10">
    <property type="entry name" value="DD-peptidase/beta-lactamase superfamily"/>
    <property type="match status" value="1"/>
</dbReference>
<dbReference type="Pfam" id="PF03717">
    <property type="entry name" value="PBP_dimer"/>
    <property type="match status" value="1"/>
</dbReference>
<protein>
    <submittedName>
        <fullName evidence="6">Cell division protein FtsI (Penicillin-binding protein 3)</fullName>
    </submittedName>
</protein>
<dbReference type="Proteomes" id="UP000186400">
    <property type="component" value="Unassembled WGS sequence"/>
</dbReference>
<keyword evidence="4" id="KW-1133">Transmembrane helix</keyword>
<dbReference type="InterPro" id="IPR005311">
    <property type="entry name" value="PBP_dimer"/>
</dbReference>
<dbReference type="Gene3D" id="3.90.1310.10">
    <property type="entry name" value="Penicillin-binding protein 2a (Domain 2)"/>
    <property type="match status" value="1"/>
</dbReference>
<dbReference type="SUPFAM" id="SSF56519">
    <property type="entry name" value="Penicillin binding protein dimerisation domain"/>
    <property type="match status" value="1"/>
</dbReference>
<dbReference type="PANTHER" id="PTHR30627">
    <property type="entry name" value="PEPTIDOGLYCAN D,D-TRANSPEPTIDASE"/>
    <property type="match status" value="1"/>
</dbReference>
<evidence type="ECO:0000313" key="7">
    <source>
        <dbReference type="Proteomes" id="UP000186400"/>
    </source>
</evidence>
<feature type="domain" description="PASTA" evidence="5">
    <location>
        <begin position="584"/>
        <end position="642"/>
    </location>
</feature>
<dbReference type="InterPro" id="IPR001460">
    <property type="entry name" value="PCN-bd_Tpept"/>
</dbReference>
<keyword evidence="3 4" id="KW-0472">Membrane</keyword>
<keyword evidence="6" id="KW-0131">Cell cycle</keyword>
<dbReference type="GO" id="GO:0004180">
    <property type="term" value="F:carboxypeptidase activity"/>
    <property type="evidence" value="ECO:0007669"/>
    <property type="project" value="UniProtKB-KW"/>
</dbReference>
<dbReference type="GO" id="GO:0005886">
    <property type="term" value="C:plasma membrane"/>
    <property type="evidence" value="ECO:0007669"/>
    <property type="project" value="TreeGrafter"/>
</dbReference>
<dbReference type="Gene3D" id="3.30.450.330">
    <property type="match status" value="1"/>
</dbReference>
<dbReference type="GO" id="GO:0008658">
    <property type="term" value="F:penicillin binding"/>
    <property type="evidence" value="ECO:0007669"/>
    <property type="project" value="InterPro"/>
</dbReference>
<feature type="transmembrane region" description="Helical" evidence="4">
    <location>
        <begin position="21"/>
        <end position="40"/>
    </location>
</feature>
<reference evidence="7" key="1">
    <citation type="submission" date="2017-01" db="EMBL/GenBank/DDBJ databases">
        <authorList>
            <person name="Varghese N."/>
            <person name="Submissions S."/>
        </authorList>
    </citation>
    <scope>NUCLEOTIDE SEQUENCE [LARGE SCALE GENOMIC DNA]</scope>
    <source>
        <strain evidence="7">ASpG1</strain>
    </source>
</reference>
<keyword evidence="4" id="KW-0812">Transmembrane</keyword>
<keyword evidence="6" id="KW-0132">Cell division</keyword>